<accession>A0AAN9YAD4</accession>
<dbReference type="EMBL" id="JBBCAQ010000006">
    <property type="protein sequence ID" value="KAK7603410.1"/>
    <property type="molecule type" value="Genomic_DNA"/>
</dbReference>
<keyword evidence="2" id="KW-1133">Transmembrane helix</keyword>
<evidence type="ECO:0000313" key="3">
    <source>
        <dbReference type="EMBL" id="KAK7603410.1"/>
    </source>
</evidence>
<feature type="transmembrane region" description="Helical" evidence="2">
    <location>
        <begin position="22"/>
        <end position="40"/>
    </location>
</feature>
<dbReference type="AlphaFoldDB" id="A0AAN9YAD4"/>
<dbReference type="InterPro" id="IPR031959">
    <property type="entry name" value="DUF4779"/>
</dbReference>
<evidence type="ECO:0000256" key="1">
    <source>
        <dbReference type="SAM" id="MobiDB-lite"/>
    </source>
</evidence>
<feature type="compositionally biased region" description="Basic and acidic residues" evidence="1">
    <location>
        <begin position="358"/>
        <end position="394"/>
    </location>
</feature>
<feature type="compositionally biased region" description="Low complexity" evidence="1">
    <location>
        <begin position="190"/>
        <end position="206"/>
    </location>
</feature>
<proteinExistence type="predicted"/>
<keyword evidence="4" id="KW-1185">Reference proteome</keyword>
<feature type="compositionally biased region" description="Basic and acidic residues" evidence="1">
    <location>
        <begin position="166"/>
        <end position="189"/>
    </location>
</feature>
<reference evidence="3 4" key="1">
    <citation type="submission" date="2024-03" db="EMBL/GenBank/DDBJ databases">
        <title>Adaptation during the transition from Ophiocordyceps entomopathogen to insect associate is accompanied by gene loss and intensified selection.</title>
        <authorList>
            <person name="Ward C.M."/>
            <person name="Onetto C.A."/>
            <person name="Borneman A.R."/>
        </authorList>
    </citation>
    <scope>NUCLEOTIDE SEQUENCE [LARGE SCALE GENOMIC DNA]</scope>
    <source>
        <strain evidence="3">AWRI1</strain>
        <tissue evidence="3">Single Adult Female</tissue>
    </source>
</reference>
<feature type="compositionally biased region" description="Basic and acidic residues" evidence="1">
    <location>
        <begin position="252"/>
        <end position="328"/>
    </location>
</feature>
<feature type="compositionally biased region" description="Basic and acidic residues" evidence="1">
    <location>
        <begin position="404"/>
        <end position="427"/>
    </location>
</feature>
<comment type="caution">
    <text evidence="3">The sequence shown here is derived from an EMBL/GenBank/DDBJ whole genome shotgun (WGS) entry which is preliminary data.</text>
</comment>
<feature type="compositionally biased region" description="Basic and acidic residues" evidence="1">
    <location>
        <begin position="436"/>
        <end position="458"/>
    </location>
</feature>
<protein>
    <submittedName>
        <fullName evidence="3">Uncharacterized protein</fullName>
    </submittedName>
</protein>
<feature type="compositionally biased region" description="Polar residues" evidence="1">
    <location>
        <begin position="219"/>
        <end position="229"/>
    </location>
</feature>
<feature type="compositionally biased region" description="Polar residues" evidence="1">
    <location>
        <begin position="126"/>
        <end position="135"/>
    </location>
</feature>
<feature type="compositionally biased region" description="Low complexity" evidence="1">
    <location>
        <begin position="136"/>
        <end position="146"/>
    </location>
</feature>
<sequence>MRRVTGGGCRCGGAWAPQIANMLFGFGAFVLAIGSVRCAVRRYKSVDLQPLPANLVGIPFDLQPAASNLVELQNWQPTTYFIRLNPLDLQSEASNVAWNVQPQVMDLQPAASNVIELDQLDPRNQPISSSFSLVETSGNSASGRTGSARRSKSLFETATDDDDDKEEKKATQKVEKDNSKRGREKEKPKAQPQQAKSAKAKQPPKSINEVIEGKPLQVAGSSKSPTKLNSDLKKSGSYLSGSLGGGDGFEEGYDKEKHFDKEGGKKYVEAHKSEAGEKAQQGYKKEEGFDKTEDEKHGKEEKKAIISEKQGEKKGHVEKEKKFGEEYKGNQGEKGISVTKKGGHKKGSKKTGFHKVHHKDEYKKDEVFYDESHDGDEHEEHAHEQEKHSKEKGGTAKKTLVDSQYHEGHGQKKGVQDKGHSFEEASGHKKQAAQEAHSDKKSEYDKKGGVKEGKKYGHAEGGTSGGGYADHDFF</sequence>
<evidence type="ECO:0000256" key="2">
    <source>
        <dbReference type="SAM" id="Phobius"/>
    </source>
</evidence>
<evidence type="ECO:0000313" key="4">
    <source>
        <dbReference type="Proteomes" id="UP001367676"/>
    </source>
</evidence>
<keyword evidence="2" id="KW-0812">Transmembrane</keyword>
<dbReference type="Pfam" id="PF16009">
    <property type="entry name" value="DUF4779"/>
    <property type="match status" value="1"/>
</dbReference>
<organism evidence="3 4">
    <name type="scientific">Parthenolecanium corni</name>
    <dbReference type="NCBI Taxonomy" id="536013"/>
    <lineage>
        <taxon>Eukaryota</taxon>
        <taxon>Metazoa</taxon>
        <taxon>Ecdysozoa</taxon>
        <taxon>Arthropoda</taxon>
        <taxon>Hexapoda</taxon>
        <taxon>Insecta</taxon>
        <taxon>Pterygota</taxon>
        <taxon>Neoptera</taxon>
        <taxon>Paraneoptera</taxon>
        <taxon>Hemiptera</taxon>
        <taxon>Sternorrhyncha</taxon>
        <taxon>Coccoidea</taxon>
        <taxon>Coccidae</taxon>
        <taxon>Parthenolecanium</taxon>
    </lineage>
</organism>
<dbReference type="Proteomes" id="UP001367676">
    <property type="component" value="Unassembled WGS sequence"/>
</dbReference>
<name>A0AAN9YAD4_9HEMI</name>
<feature type="compositionally biased region" description="Gly residues" evidence="1">
    <location>
        <begin position="459"/>
        <end position="468"/>
    </location>
</feature>
<keyword evidence="2" id="KW-0472">Membrane</keyword>
<feature type="region of interest" description="Disordered" evidence="1">
    <location>
        <begin position="126"/>
        <end position="474"/>
    </location>
</feature>
<gene>
    <name evidence="3" type="ORF">V9T40_003409</name>
</gene>
<feature type="compositionally biased region" description="Basic residues" evidence="1">
    <location>
        <begin position="341"/>
        <end position="357"/>
    </location>
</feature>